<protein>
    <submittedName>
        <fullName evidence="2">T9SS C-terminal target domain-containing protein</fullName>
    </submittedName>
</protein>
<evidence type="ECO:0000313" key="3">
    <source>
        <dbReference type="Proteomes" id="UP000284379"/>
    </source>
</evidence>
<organism evidence="2 3">
    <name type="scientific">Bacteroides nordii</name>
    <dbReference type="NCBI Taxonomy" id="291645"/>
    <lineage>
        <taxon>Bacteria</taxon>
        <taxon>Pseudomonadati</taxon>
        <taxon>Bacteroidota</taxon>
        <taxon>Bacteroidia</taxon>
        <taxon>Bacteroidales</taxon>
        <taxon>Bacteroidaceae</taxon>
        <taxon>Bacteroides</taxon>
    </lineage>
</organism>
<sequence>MKKLLLGAAMLLGGISLNAQDGPQIGKDDATYTDVDVNGQTMAVYPLWGWYTALGNQNYGIIGANSRGMAISADGSKMLISNRVADNNIHVEVYNALTGEHIKSVQVSKDIWYRGKTTDKDGNEVDDISGFQANDIQVDAAGNVLLWRMTTNIGVSPAECWVVNLEDGSVKNILSTTVEGLEGRFDYCGVYGDVVNGDGYILSATSNGDELYGKTVLKWRYVGGKLQPQEESDQIFIQEYYPTAASNNYGTRVCPVDENLFYMDAFTAYATLYNMDGTIADSFASITDEEARKAIQPMSAGNNGVAEFSLGGVNYAIYSISNQLDAIQTGLRLVSLNDAMEFSSMKLVYDLPQKGLGNISNPERTVLPRVVVNEEKGIARIIIYCNRGGAVAYDFGTRVDIDKEHKGGPDGIQNGFMSTLQIISSKGEVVLSETADIELYNLIGQKVAERTNTTSIKALPGIYVLKAKNAGNILNTKVVVE</sequence>
<name>A0A413VU56_9BACE</name>
<keyword evidence="1" id="KW-0732">Signal</keyword>
<dbReference type="AlphaFoldDB" id="A0A413VU56"/>
<feature type="chain" id="PRO_5019325257" evidence="1">
    <location>
        <begin position="20"/>
        <end position="481"/>
    </location>
</feature>
<comment type="caution">
    <text evidence="2">The sequence shown here is derived from an EMBL/GenBank/DDBJ whole genome shotgun (WGS) entry which is preliminary data.</text>
</comment>
<gene>
    <name evidence="2" type="ORF">DW888_05780</name>
</gene>
<accession>A0A413VU56</accession>
<evidence type="ECO:0000256" key="1">
    <source>
        <dbReference type="SAM" id="SignalP"/>
    </source>
</evidence>
<dbReference type="RefSeq" id="WP_002558929.1">
    <property type="nucleotide sequence ID" value="NZ_CABJFV010000003.1"/>
</dbReference>
<dbReference type="Proteomes" id="UP000284379">
    <property type="component" value="Unassembled WGS sequence"/>
</dbReference>
<dbReference type="EMBL" id="QSGO01000003">
    <property type="protein sequence ID" value="RHB37058.1"/>
    <property type="molecule type" value="Genomic_DNA"/>
</dbReference>
<dbReference type="SUPFAM" id="SSF69304">
    <property type="entry name" value="Tricorn protease N-terminal domain"/>
    <property type="match status" value="1"/>
</dbReference>
<proteinExistence type="predicted"/>
<evidence type="ECO:0000313" key="2">
    <source>
        <dbReference type="EMBL" id="RHB37058.1"/>
    </source>
</evidence>
<feature type="signal peptide" evidence="1">
    <location>
        <begin position="1"/>
        <end position="19"/>
    </location>
</feature>
<reference evidence="2 3" key="1">
    <citation type="submission" date="2018-08" db="EMBL/GenBank/DDBJ databases">
        <title>A genome reference for cultivated species of the human gut microbiota.</title>
        <authorList>
            <person name="Zou Y."/>
            <person name="Xue W."/>
            <person name="Luo G."/>
        </authorList>
    </citation>
    <scope>NUCLEOTIDE SEQUENCE [LARGE SCALE GENOMIC DNA]</scope>
    <source>
        <strain evidence="2 3">AM40-30BH</strain>
    </source>
</reference>